<reference evidence="8" key="1">
    <citation type="submission" date="2021-11" db="EMBL/GenBank/DDBJ databases">
        <authorList>
            <person name="Schell T."/>
        </authorList>
    </citation>
    <scope>NUCLEOTIDE SEQUENCE</scope>
    <source>
        <strain evidence="8">M5</strain>
    </source>
</reference>
<dbReference type="Gene3D" id="3.30.160.60">
    <property type="entry name" value="Classic Zinc Finger"/>
    <property type="match status" value="4"/>
</dbReference>
<accession>A0A8J2WMS9</accession>
<dbReference type="Proteomes" id="UP000789390">
    <property type="component" value="Unassembled WGS sequence"/>
</dbReference>
<evidence type="ECO:0000256" key="6">
    <source>
        <dbReference type="SAM" id="MobiDB-lite"/>
    </source>
</evidence>
<feature type="compositionally biased region" description="Polar residues" evidence="6">
    <location>
        <begin position="299"/>
        <end position="310"/>
    </location>
</feature>
<feature type="compositionally biased region" description="Polar residues" evidence="6">
    <location>
        <begin position="832"/>
        <end position="848"/>
    </location>
</feature>
<evidence type="ECO:0000256" key="4">
    <source>
        <dbReference type="ARBA" id="ARBA00022833"/>
    </source>
</evidence>
<dbReference type="GO" id="GO:0008270">
    <property type="term" value="F:zinc ion binding"/>
    <property type="evidence" value="ECO:0007669"/>
    <property type="project" value="UniProtKB-KW"/>
</dbReference>
<dbReference type="InterPro" id="IPR036236">
    <property type="entry name" value="Znf_C2H2_sf"/>
</dbReference>
<feature type="compositionally biased region" description="Basic and acidic residues" evidence="6">
    <location>
        <begin position="398"/>
        <end position="408"/>
    </location>
</feature>
<feature type="compositionally biased region" description="Polar residues" evidence="6">
    <location>
        <begin position="345"/>
        <end position="354"/>
    </location>
</feature>
<feature type="compositionally biased region" description="Basic and acidic residues" evidence="6">
    <location>
        <begin position="431"/>
        <end position="440"/>
    </location>
</feature>
<feature type="compositionally biased region" description="Polar residues" evidence="6">
    <location>
        <begin position="382"/>
        <end position="397"/>
    </location>
</feature>
<feature type="region of interest" description="Disordered" evidence="6">
    <location>
        <begin position="2942"/>
        <end position="2961"/>
    </location>
</feature>
<feature type="compositionally biased region" description="Low complexity" evidence="6">
    <location>
        <begin position="539"/>
        <end position="554"/>
    </location>
</feature>
<feature type="compositionally biased region" description="Low complexity" evidence="6">
    <location>
        <begin position="955"/>
        <end position="967"/>
    </location>
</feature>
<feature type="region of interest" description="Disordered" evidence="6">
    <location>
        <begin position="1435"/>
        <end position="1485"/>
    </location>
</feature>
<feature type="compositionally biased region" description="Basic and acidic residues" evidence="6">
    <location>
        <begin position="1349"/>
        <end position="1363"/>
    </location>
</feature>
<feature type="compositionally biased region" description="Basic and acidic residues" evidence="6">
    <location>
        <begin position="605"/>
        <end position="617"/>
    </location>
</feature>
<feature type="region of interest" description="Disordered" evidence="6">
    <location>
        <begin position="2753"/>
        <end position="2778"/>
    </location>
</feature>
<comment type="caution">
    <text evidence="8">The sequence shown here is derived from an EMBL/GenBank/DDBJ whole genome shotgun (WGS) entry which is preliminary data.</text>
</comment>
<feature type="region of interest" description="Disordered" evidence="6">
    <location>
        <begin position="299"/>
        <end position="662"/>
    </location>
</feature>
<feature type="region of interest" description="Disordered" evidence="6">
    <location>
        <begin position="1337"/>
        <end position="1364"/>
    </location>
</feature>
<feature type="region of interest" description="Disordered" evidence="6">
    <location>
        <begin position="2631"/>
        <end position="2657"/>
    </location>
</feature>
<keyword evidence="9" id="KW-1185">Reference proteome</keyword>
<feature type="compositionally biased region" description="Low complexity" evidence="6">
    <location>
        <begin position="515"/>
        <end position="528"/>
    </location>
</feature>
<dbReference type="PROSITE" id="PS00028">
    <property type="entry name" value="ZINC_FINGER_C2H2_1"/>
    <property type="match status" value="7"/>
</dbReference>
<feature type="compositionally biased region" description="Low complexity" evidence="6">
    <location>
        <begin position="482"/>
        <end position="502"/>
    </location>
</feature>
<feature type="domain" description="C2H2-type" evidence="7">
    <location>
        <begin position="1176"/>
        <end position="1204"/>
    </location>
</feature>
<feature type="compositionally biased region" description="Polar residues" evidence="6">
    <location>
        <begin position="2896"/>
        <end position="2908"/>
    </location>
</feature>
<evidence type="ECO:0000256" key="1">
    <source>
        <dbReference type="ARBA" id="ARBA00022723"/>
    </source>
</evidence>
<feature type="compositionally biased region" description="Low complexity" evidence="6">
    <location>
        <begin position="2765"/>
        <end position="2778"/>
    </location>
</feature>
<evidence type="ECO:0000313" key="9">
    <source>
        <dbReference type="Proteomes" id="UP000789390"/>
    </source>
</evidence>
<feature type="compositionally biased region" description="Basic and acidic residues" evidence="6">
    <location>
        <begin position="311"/>
        <end position="325"/>
    </location>
</feature>
<feature type="domain" description="C2H2-type" evidence="7">
    <location>
        <begin position="2976"/>
        <end position="3003"/>
    </location>
</feature>
<feature type="region of interest" description="Disordered" evidence="6">
    <location>
        <begin position="99"/>
        <end position="201"/>
    </location>
</feature>
<evidence type="ECO:0000256" key="2">
    <source>
        <dbReference type="ARBA" id="ARBA00022737"/>
    </source>
</evidence>
<protein>
    <recommendedName>
        <fullName evidence="7">C2H2-type domain-containing protein</fullName>
    </recommendedName>
</protein>
<feature type="region of interest" description="Disordered" evidence="6">
    <location>
        <begin position="819"/>
        <end position="1030"/>
    </location>
</feature>
<evidence type="ECO:0000256" key="3">
    <source>
        <dbReference type="ARBA" id="ARBA00022771"/>
    </source>
</evidence>
<feature type="compositionally biased region" description="Polar residues" evidence="6">
    <location>
        <begin position="968"/>
        <end position="980"/>
    </location>
</feature>
<proteinExistence type="predicted"/>
<dbReference type="EMBL" id="CAKKLH010000157">
    <property type="protein sequence ID" value="CAH0104830.1"/>
    <property type="molecule type" value="Genomic_DNA"/>
</dbReference>
<feature type="compositionally biased region" description="Polar residues" evidence="6">
    <location>
        <begin position="467"/>
        <end position="481"/>
    </location>
</feature>
<dbReference type="SMART" id="SM00355">
    <property type="entry name" value="ZnF_C2H2"/>
    <property type="match status" value="29"/>
</dbReference>
<dbReference type="PANTHER" id="PTHR24379:SF117">
    <property type="entry name" value="ZINC FINGER PROTEIN WECKLE"/>
    <property type="match status" value="1"/>
</dbReference>
<feature type="domain" description="C2H2-type" evidence="7">
    <location>
        <begin position="2040"/>
        <end position="2067"/>
    </location>
</feature>
<feature type="compositionally biased region" description="Acidic residues" evidence="6">
    <location>
        <begin position="1444"/>
        <end position="1485"/>
    </location>
</feature>
<evidence type="ECO:0000259" key="7">
    <source>
        <dbReference type="PROSITE" id="PS50157"/>
    </source>
</evidence>
<dbReference type="SUPFAM" id="SSF57667">
    <property type="entry name" value="beta-beta-alpha zinc fingers"/>
    <property type="match status" value="2"/>
</dbReference>
<gene>
    <name evidence="8" type="ORF">DGAL_LOCUS7759</name>
</gene>
<keyword evidence="1" id="KW-0479">Metal-binding</keyword>
<feature type="compositionally biased region" description="Basic residues" evidence="6">
    <location>
        <begin position="982"/>
        <end position="993"/>
    </location>
</feature>
<dbReference type="OrthoDB" id="6347039at2759"/>
<feature type="region of interest" description="Disordered" evidence="6">
    <location>
        <begin position="3179"/>
        <end position="3203"/>
    </location>
</feature>
<keyword evidence="3 5" id="KW-0863">Zinc-finger</keyword>
<keyword evidence="2" id="KW-0677">Repeat</keyword>
<feature type="compositionally biased region" description="Basic and acidic residues" evidence="6">
    <location>
        <begin position="112"/>
        <end position="135"/>
    </location>
</feature>
<name>A0A8J2WMS9_9CRUS</name>
<feature type="compositionally biased region" description="Polar residues" evidence="6">
    <location>
        <begin position="1970"/>
        <end position="1984"/>
    </location>
</feature>
<feature type="compositionally biased region" description="Polar residues" evidence="6">
    <location>
        <begin position="326"/>
        <end position="335"/>
    </location>
</feature>
<dbReference type="FunFam" id="3.30.160.60:FF:002673">
    <property type="entry name" value="Zinc finger protein 407"/>
    <property type="match status" value="1"/>
</dbReference>
<dbReference type="PROSITE" id="PS50157">
    <property type="entry name" value="ZINC_FINGER_C2H2_2"/>
    <property type="match status" value="3"/>
</dbReference>
<keyword evidence="4" id="KW-0862">Zinc</keyword>
<feature type="compositionally biased region" description="Polar residues" evidence="6">
    <location>
        <begin position="618"/>
        <end position="633"/>
    </location>
</feature>
<dbReference type="InterPro" id="IPR013087">
    <property type="entry name" value="Znf_C2H2_type"/>
</dbReference>
<feature type="region of interest" description="Disordered" evidence="6">
    <location>
        <begin position="2896"/>
        <end position="2916"/>
    </location>
</feature>
<evidence type="ECO:0000256" key="5">
    <source>
        <dbReference type="PROSITE-ProRule" id="PRU00042"/>
    </source>
</evidence>
<dbReference type="PANTHER" id="PTHR24379">
    <property type="entry name" value="KRAB AND ZINC FINGER DOMAIN-CONTAINING"/>
    <property type="match status" value="1"/>
</dbReference>
<feature type="region of interest" description="Disordered" evidence="6">
    <location>
        <begin position="1965"/>
        <end position="1994"/>
    </location>
</feature>
<feature type="compositionally biased region" description="Pro residues" evidence="6">
    <location>
        <begin position="452"/>
        <end position="464"/>
    </location>
</feature>
<evidence type="ECO:0000313" key="8">
    <source>
        <dbReference type="EMBL" id="CAH0104830.1"/>
    </source>
</evidence>
<feature type="compositionally biased region" description="Low complexity" evidence="6">
    <location>
        <begin position="2952"/>
        <end position="2961"/>
    </location>
</feature>
<sequence length="3203" mass="357642">MTRFPTQTGSRSHADEITKMSTSMAAECEARLLKLQQYVPFLQRAKEYYISSPEDGKKITQLIAIISNAERCREQLRPETLERCENFCRMQYSKFGKEDELRLRKGNNPSHSSRENNRFEIPRQFRKGPDHDETPRSPSPEETERFSANCVPKAIPNQRTDSDLRINPSLNRPEMMNRDPYRHSSPVVEPRPSPSRPLRTEPVEIPTMPQIQTAPRVQGFSNQDQDYRSTYDQSVANGRISLEERRITYNSGSPDVQLVGTSFPKRESRFDRYVSERSSINVGSIRPYEDSALHSNKHTNSIWDTQPSWESHSRTTHSAERDRSYQSRGPPNTLHTGPHAARSGTRWNSPNIQNPHFPPASRIAQANRTTHDGQRESIPGQHVSSTHSFRAGESTNPRVDRQRHEPNRGGKNWSSSRDHPSSIPQQNFDRSQPKTERKYSQNDASSRQGLLPHPPSTPSFPVPNSPTLTSRPQTTSRVPNHQSLSMPSQQQSSMESSSSQGPSRREDPRLNRQKPSIPILPNSSNPLPTRTVPPVQAQSLPSPSTSIPLIPNPSVAAPPQRFSSSSTPGLSRFPPDLRGNQRTANKMPQPTEPPPKGQNNSKGISKSDSDVVRKESSKPTTLATESASVSNTRNQDEFVSPLDSLYSGTSKSGQTGRGYGVQTYKIPKKKTSVDYSKGVGKQLPSEADPSIVISPESSSAHKITHDTTEASDCLKPVNEVDMEPPEILDTATDDTPIPLEVLENFLKKNLPSDDAKMVLDRIKTKTSTESVTTDINIKELNSKNTAIPPVSNHNSPVAVTDATVTSSGDPLTLLLSEEDERPADEENGNVGQGTTKTVTSSDSKNPTEITEKKKGKPRSSLPLELARLREDLTDFMKGGMELGSRRCRSKSSQPTLDGTSEESDKRGDNVASTMAKRGRKRKAGGERVPEISSFSPIPPSEEGNENLDDTGSTYSSSVEPSSVIESPNELTNPVRGQTSTRGRPRKGVARGRKAGAGPSSNDPSPEGPRGKASKKRKKPLVPTHLSLRGRRSMYEDAEQENLADQYFQCQTCSYLGQKIVHHYVNEHPELENPYISVPESNWEEILSSATNPSFFNVNCDLLSDLSWIPTRPNYTSPVQCKLCPFHTSKRSELVEHVMIHALPTNYKYRCLICGFIETNLFDIVDHVAGHTGEFRYRCNYCNFQVAHRAGIKHHMNSMHESQDGLFYNTKTFEEENVQMWITGFACKTCRYVQMNEEGVQRHKELHPDCDGHVKVNLISFIEETVEKEITEEEKEATATEESKIESILDEKEKEKGVFLCPTLESVRCEDDLDEDQLAVSLKLHSVSFIETLAEKLTNPESSEQVPNRKLPEHQPEVERRTPDAESVIQLPSNITLEASSSEEPEKPIMMEIASNETENVEKTTNDPPRLLTEAWKQNVLLQTIISKLSDKLGGSEIEASTSADVEDAEDADEVVEEEEEEESEESFDYSEIDSESDSVEDMDQADDELPLKEAVDITEKPVVVDIAADADSSGFLRIENVISLNDIDEDDSLDPISSADLFSKVTVAKDEVTFPYSPRHDRPKFAAQLKDVEIYKSMLDRLRIRFLFKCMAYRCMFSSDSAKDFKKHLQWHSKHFFAESPSQPIRERRMVSEEANGVCETVSIPDFHCCSCCPFAACSSTELVEHVENIHGTSEFQCSACFFRARRSKIVDIHTVISHQGKNAFTLSCKFIAPVDRQLNVKQLELNRVPRYRCCVDKCGFACILRNSFIKHLSTSHPGLRHFVCRLCSKDISCNNSDYTQYFLHMNTHDMGFFQCAFCLWGSDLPTDILIHQCLHHPSIEGKVFTRSSLSLPSSKTLSKYWHPRLPHSFSQTLKIDFEQRFRELFDKVHVVESVISPEEDIVDVFVIEEKKNKHETQTEEPSITMNVPTNLGDEQVTEKAFTLEENSAVPGTSKEPEPEFHGFGEEEQAKAKQQTECIVIESDVEDENSASAPTESSTVMTTKTSEEAVEPESEEYQEGLAGRQLYMCGNIGCDETAETAATFKDHLLVCDLARDSRLLTCRHCGKNIKQVSNLIEHLRSHGAKRFLCGLCTHRSNQAAQIRKHMKTVHRVNVCDEVPIGSGSGPASSENILHALYPREMIARLKLRTRASPGKKGTTKAFSCRDAQKIPMRAILPAKVKCAHCGYASIVRTNMVRHLSMHQCSEITNATSSEGEEIIPRMIIPDQDPVNPVPHLETPSQGMMFDKMANLAYSSHVKEKPASKERMSKMRNSSSVDDSIALEKAQEPVFVPDHLRYVCGFNDCGHLTINETLLKYHLQALHKNAVFSCPHCNLLSEDEPMSIDAFRGHLKMHGPQLFKCGHCTYFHWHQQDIDYHLKAKHPNRPPWRILIRDPTDAEVKRLQNVNQNAEKSGTSWNCSLCKQVAYTAADMQTHVESNHGVKSQYKCALCPVRCNVRSEFDRHFAAKHPNQDVQVLTMFYKVENSENANETETAAFIPANFEPLWKKDDKRLRHIRGILLDEDEIIPSGEGGSSGTKPKQDPEFGSYGAPCALTSQYSCPKCNQYRVSYSRDLRIHLYKELDYKKFLCSICNEGSWSRALALSHVGKLHPNSGAYIREITSNRALEDWVGKVIKVQTDALKAMKAVVPNANKAKKSVPSSPATSAPSSPVKSPSKTKKAVAPVVQVAPPVVSVAPVTILPKPIVITVDLEPLPEISTSPLKKNWNCLACQFVGDSEKMLEEHVLAIHALENTKSGNKICLECGFKATPKQSLVNHQKKTKHTKTNEVTTTTDGESEGSSITLTEVESTSEVQQLKKSRTKAPNPYRCKHCKFSAVNEHGINLHWQRIHLSSDLPLDFECDIPPEISAVKPESAKIYYKCQLCSVQPGLYEEMRLHSKTLHPNCPVKIFRITSKVKVNQQKEPGASNSKDSGKPPVKMTRVEKVATPSKEAVVAATSSSFAVKSQPPKLTAKTPSPSTSGGSQTVFVVAPPANPPAYACAWCNSKFQQESQVIRHHASHPSNVPLRYTCTTPTLKSSGNAPSASSSTFKPELAVMEIRFGCPICTKYFISLAGAQQHVVEHKQVWKCGHCVMLFGTPTLAIQHWKEVHPGLQGQLESIDSPSQIVERLSKGITIHRVQLNMKSLLKDKSSLQSAQSLTSEVTGTTKEIKETRSIETPSQVQKTTAVARKSTSTNLFLKENMKQDSASPTAREGPPAVLEVTRIT</sequence>
<organism evidence="8 9">
    <name type="scientific">Daphnia galeata</name>
    <dbReference type="NCBI Taxonomy" id="27404"/>
    <lineage>
        <taxon>Eukaryota</taxon>
        <taxon>Metazoa</taxon>
        <taxon>Ecdysozoa</taxon>
        <taxon>Arthropoda</taxon>
        <taxon>Crustacea</taxon>
        <taxon>Branchiopoda</taxon>
        <taxon>Diplostraca</taxon>
        <taxon>Cladocera</taxon>
        <taxon>Anomopoda</taxon>
        <taxon>Daphniidae</taxon>
        <taxon>Daphnia</taxon>
    </lineage>
</organism>